<reference evidence="1 2" key="1">
    <citation type="journal article" date="2016" name="Nat. Commun.">
        <title>Thousands of microbial genomes shed light on interconnected biogeochemical processes in an aquifer system.</title>
        <authorList>
            <person name="Anantharaman K."/>
            <person name="Brown C.T."/>
            <person name="Hug L.A."/>
            <person name="Sharon I."/>
            <person name="Castelle C.J."/>
            <person name="Probst A.J."/>
            <person name="Thomas B.C."/>
            <person name="Singh A."/>
            <person name="Wilkins M.J."/>
            <person name="Karaoz U."/>
            <person name="Brodie E.L."/>
            <person name="Williams K.H."/>
            <person name="Hubbard S.S."/>
            <person name="Banfield J.F."/>
        </authorList>
    </citation>
    <scope>NUCLEOTIDE SEQUENCE [LARGE SCALE GENOMIC DNA]</scope>
</reference>
<proteinExistence type="predicted"/>
<accession>A0A1F8DMM2</accession>
<protein>
    <submittedName>
        <fullName evidence="1">Uncharacterized protein</fullName>
    </submittedName>
</protein>
<organism evidence="1 2">
    <name type="scientific">Candidatus Wolfebacteria bacterium GWA1_42_9</name>
    <dbReference type="NCBI Taxonomy" id="1802553"/>
    <lineage>
        <taxon>Bacteria</taxon>
        <taxon>Candidatus Wolfeibacteriota</taxon>
    </lineage>
</organism>
<gene>
    <name evidence="1" type="ORF">A2108_02690</name>
</gene>
<evidence type="ECO:0000313" key="1">
    <source>
        <dbReference type="EMBL" id="OGM89682.1"/>
    </source>
</evidence>
<dbReference type="AlphaFoldDB" id="A0A1F8DMM2"/>
<comment type="caution">
    <text evidence="1">The sequence shown here is derived from an EMBL/GenBank/DDBJ whole genome shotgun (WGS) entry which is preliminary data.</text>
</comment>
<name>A0A1F8DMM2_9BACT</name>
<dbReference type="Proteomes" id="UP000178303">
    <property type="component" value="Unassembled WGS sequence"/>
</dbReference>
<sequence length="69" mass="8352">MIKANIDKQKSGIPKSPAFLYFISDLYFLFISVNQREQQKPPNRELYPKEELLVIRINRRYSMIIYKTR</sequence>
<dbReference type="EMBL" id="MGIN01000015">
    <property type="protein sequence ID" value="OGM89682.1"/>
    <property type="molecule type" value="Genomic_DNA"/>
</dbReference>
<evidence type="ECO:0000313" key="2">
    <source>
        <dbReference type="Proteomes" id="UP000178303"/>
    </source>
</evidence>